<dbReference type="EMBL" id="JARKIE010000455">
    <property type="protein sequence ID" value="KAJ7637493.1"/>
    <property type="molecule type" value="Genomic_DNA"/>
</dbReference>
<evidence type="ECO:0000313" key="1">
    <source>
        <dbReference type="EMBL" id="KAJ7637493.1"/>
    </source>
</evidence>
<dbReference type="AlphaFoldDB" id="A0AAD7C2Y7"/>
<proteinExistence type="predicted"/>
<name>A0AAD7C2Y7_MYCRO</name>
<comment type="caution">
    <text evidence="1">The sequence shown here is derived from an EMBL/GenBank/DDBJ whole genome shotgun (WGS) entry which is preliminary data.</text>
</comment>
<organism evidence="1 2">
    <name type="scientific">Mycena rosella</name>
    <name type="common">Pink bonnet</name>
    <name type="synonym">Agaricus rosellus</name>
    <dbReference type="NCBI Taxonomy" id="1033263"/>
    <lineage>
        <taxon>Eukaryota</taxon>
        <taxon>Fungi</taxon>
        <taxon>Dikarya</taxon>
        <taxon>Basidiomycota</taxon>
        <taxon>Agaricomycotina</taxon>
        <taxon>Agaricomycetes</taxon>
        <taxon>Agaricomycetidae</taxon>
        <taxon>Agaricales</taxon>
        <taxon>Marasmiineae</taxon>
        <taxon>Mycenaceae</taxon>
        <taxon>Mycena</taxon>
    </lineage>
</organism>
<protein>
    <submittedName>
        <fullName evidence="1">Uncharacterized protein</fullName>
    </submittedName>
</protein>
<accession>A0AAD7C2Y7</accession>
<reference evidence="1" key="1">
    <citation type="submission" date="2023-03" db="EMBL/GenBank/DDBJ databases">
        <title>Massive genome expansion in bonnet fungi (Mycena s.s.) driven by repeated elements and novel gene families across ecological guilds.</title>
        <authorList>
            <consortium name="Lawrence Berkeley National Laboratory"/>
            <person name="Harder C.B."/>
            <person name="Miyauchi S."/>
            <person name="Viragh M."/>
            <person name="Kuo A."/>
            <person name="Thoen E."/>
            <person name="Andreopoulos B."/>
            <person name="Lu D."/>
            <person name="Skrede I."/>
            <person name="Drula E."/>
            <person name="Henrissat B."/>
            <person name="Morin E."/>
            <person name="Kohler A."/>
            <person name="Barry K."/>
            <person name="LaButti K."/>
            <person name="Morin E."/>
            <person name="Salamov A."/>
            <person name="Lipzen A."/>
            <person name="Mereny Z."/>
            <person name="Hegedus B."/>
            <person name="Baldrian P."/>
            <person name="Stursova M."/>
            <person name="Weitz H."/>
            <person name="Taylor A."/>
            <person name="Grigoriev I.V."/>
            <person name="Nagy L.G."/>
            <person name="Martin F."/>
            <person name="Kauserud H."/>
        </authorList>
    </citation>
    <scope>NUCLEOTIDE SEQUENCE</scope>
    <source>
        <strain evidence="1">CBHHK067</strain>
    </source>
</reference>
<dbReference type="Proteomes" id="UP001221757">
    <property type="component" value="Unassembled WGS sequence"/>
</dbReference>
<sequence length="102" mass="11388">MQQGLLERVSRGSILEYHAFGIISQGRESGEHYLILGYKAISPGASSKTHRPICDLSAQVCRRFQHLEALQVGFQCLHRDRIGRRALDLLTGTNNIQARIGT</sequence>
<gene>
    <name evidence="1" type="ORF">B0H17DRAFT_1278881</name>
</gene>
<evidence type="ECO:0000313" key="2">
    <source>
        <dbReference type="Proteomes" id="UP001221757"/>
    </source>
</evidence>
<keyword evidence="2" id="KW-1185">Reference proteome</keyword>